<dbReference type="Proteomes" id="UP000317573">
    <property type="component" value="Unassembled WGS sequence"/>
</dbReference>
<dbReference type="AlphaFoldDB" id="A0A562ER94"/>
<reference evidence="1 2" key="1">
    <citation type="submission" date="2019-07" db="EMBL/GenBank/DDBJ databases">
        <title>Genome sequencing of lignin-degrading bacterial isolates.</title>
        <authorList>
            <person name="Gladden J."/>
        </authorList>
    </citation>
    <scope>NUCLEOTIDE SEQUENCE [LARGE SCALE GENOMIC DNA]</scope>
    <source>
        <strain evidence="1 2">J45</strain>
    </source>
</reference>
<evidence type="ECO:0000313" key="2">
    <source>
        <dbReference type="Proteomes" id="UP000317573"/>
    </source>
</evidence>
<protein>
    <submittedName>
        <fullName evidence="1">Uncharacterized protein</fullName>
    </submittedName>
</protein>
<dbReference type="RefSeq" id="WP_257785283.1">
    <property type="nucleotide sequence ID" value="NZ_VLJT01000001.1"/>
</dbReference>
<evidence type="ECO:0000313" key="1">
    <source>
        <dbReference type="EMBL" id="TWH24576.1"/>
    </source>
</evidence>
<organism evidence="1 2">
    <name type="scientific">Rhodococcus rhodochrous J45</name>
    <dbReference type="NCBI Taxonomy" id="935266"/>
    <lineage>
        <taxon>Bacteria</taxon>
        <taxon>Bacillati</taxon>
        <taxon>Actinomycetota</taxon>
        <taxon>Actinomycetes</taxon>
        <taxon>Mycobacteriales</taxon>
        <taxon>Nocardiaceae</taxon>
        <taxon>Rhodococcus</taxon>
    </lineage>
</organism>
<comment type="caution">
    <text evidence="1">The sequence shown here is derived from an EMBL/GenBank/DDBJ whole genome shotgun (WGS) entry which is preliminary data.</text>
</comment>
<proteinExistence type="predicted"/>
<gene>
    <name evidence="1" type="ORF">L618_000100000290</name>
</gene>
<sequence length="43" mass="4954">MPNYEARQNENRHPHPSVGFLQLFMEARTRTEQTTPRAQGGKA</sequence>
<name>A0A562ER94_RHORH</name>
<accession>A0A562ER94</accession>
<dbReference type="EMBL" id="VLJT01000001">
    <property type="protein sequence ID" value="TWH24576.1"/>
    <property type="molecule type" value="Genomic_DNA"/>
</dbReference>